<dbReference type="HOGENOM" id="CLU_2500942_0_0_1"/>
<evidence type="ECO:0000256" key="1">
    <source>
        <dbReference type="SAM" id="MobiDB-lite"/>
    </source>
</evidence>
<reference evidence="3" key="1">
    <citation type="journal article" date="2013" name="Science">
        <title>The Amborella genome and the evolution of flowering plants.</title>
        <authorList>
            <consortium name="Amborella Genome Project"/>
        </authorList>
    </citation>
    <scope>NUCLEOTIDE SEQUENCE [LARGE SCALE GENOMIC DNA]</scope>
</reference>
<dbReference type="PANTHER" id="PTHR47211">
    <property type="entry name" value="TRIHELIX TRANSCRIPTION FACTOR ASR3"/>
    <property type="match status" value="1"/>
</dbReference>
<dbReference type="PANTHER" id="PTHR47211:SF2">
    <property type="entry name" value="TRIHELIX TRANSCRIPTION FACTOR ASR3"/>
    <property type="match status" value="1"/>
</dbReference>
<feature type="compositionally biased region" description="Polar residues" evidence="1">
    <location>
        <begin position="21"/>
        <end position="36"/>
    </location>
</feature>
<sequence>MRGSERFQYHSDESHFASIPSEKQPTANPEKGSSSQAEHKRWRVTGAEKGSGSPLSDQLLQLLERNSRVLTAQLEAQNLNCELDRN</sequence>
<evidence type="ECO:0000313" key="2">
    <source>
        <dbReference type="EMBL" id="ERN18857.1"/>
    </source>
</evidence>
<feature type="region of interest" description="Disordered" evidence="1">
    <location>
        <begin position="1"/>
        <end position="54"/>
    </location>
</feature>
<name>U5DBP7_AMBTC</name>
<accession>U5DBP7</accession>
<dbReference type="EMBL" id="KI392078">
    <property type="protein sequence ID" value="ERN18857.1"/>
    <property type="molecule type" value="Genomic_DNA"/>
</dbReference>
<dbReference type="AlphaFoldDB" id="U5DBP7"/>
<dbReference type="Proteomes" id="UP000017836">
    <property type="component" value="Unassembled WGS sequence"/>
</dbReference>
<gene>
    <name evidence="2" type="ORF">AMTR_s00067p00137870</name>
</gene>
<organism evidence="2 3">
    <name type="scientific">Amborella trichopoda</name>
    <dbReference type="NCBI Taxonomy" id="13333"/>
    <lineage>
        <taxon>Eukaryota</taxon>
        <taxon>Viridiplantae</taxon>
        <taxon>Streptophyta</taxon>
        <taxon>Embryophyta</taxon>
        <taxon>Tracheophyta</taxon>
        <taxon>Spermatophyta</taxon>
        <taxon>Magnoliopsida</taxon>
        <taxon>Amborellales</taxon>
        <taxon>Amborellaceae</taxon>
        <taxon>Amborella</taxon>
    </lineage>
</organism>
<evidence type="ECO:0000313" key="3">
    <source>
        <dbReference type="Proteomes" id="UP000017836"/>
    </source>
</evidence>
<proteinExistence type="predicted"/>
<feature type="compositionally biased region" description="Basic and acidic residues" evidence="1">
    <location>
        <begin position="1"/>
        <end position="15"/>
    </location>
</feature>
<dbReference type="Gramene" id="ERN18857">
    <property type="protein sequence ID" value="ERN18857"/>
    <property type="gene ID" value="AMTR_s00067p00137870"/>
</dbReference>
<keyword evidence="3" id="KW-1185">Reference proteome</keyword>
<protein>
    <submittedName>
        <fullName evidence="2">Uncharacterized protein</fullName>
    </submittedName>
</protein>
<dbReference type="STRING" id="13333.U5DBP7"/>